<feature type="transmembrane region" description="Helical" evidence="1">
    <location>
        <begin position="34"/>
        <end position="52"/>
    </location>
</feature>
<protein>
    <recommendedName>
        <fullName evidence="4">DUF4199 domain-containing protein</fullName>
    </recommendedName>
</protein>
<evidence type="ECO:0008006" key="4">
    <source>
        <dbReference type="Google" id="ProtNLM"/>
    </source>
</evidence>
<comment type="caution">
    <text evidence="2">The sequence shown here is derived from an EMBL/GenBank/DDBJ whole genome shotgun (WGS) entry which is preliminary data.</text>
</comment>
<keyword evidence="1" id="KW-0472">Membrane</keyword>
<dbReference type="Pfam" id="PF13858">
    <property type="entry name" value="DUF4199"/>
    <property type="match status" value="1"/>
</dbReference>
<dbReference type="RefSeq" id="WP_008989926.1">
    <property type="nucleotide sequence ID" value="NZ_AMSG01000001.1"/>
</dbReference>
<accession>K2Q6U3</accession>
<dbReference type="EMBL" id="AMSG01000001">
    <property type="protein sequence ID" value="EKF56596.1"/>
    <property type="molecule type" value="Genomic_DNA"/>
</dbReference>
<evidence type="ECO:0000313" key="2">
    <source>
        <dbReference type="EMBL" id="EKF56596.1"/>
    </source>
</evidence>
<evidence type="ECO:0000313" key="3">
    <source>
        <dbReference type="Proteomes" id="UP000007364"/>
    </source>
</evidence>
<keyword evidence="3" id="KW-1185">Reference proteome</keyword>
<keyword evidence="1" id="KW-0812">Transmembrane</keyword>
<feature type="transmembrane region" description="Helical" evidence="1">
    <location>
        <begin position="73"/>
        <end position="94"/>
    </location>
</feature>
<dbReference type="STRING" id="555500.I215_00240"/>
<feature type="transmembrane region" description="Helical" evidence="1">
    <location>
        <begin position="114"/>
        <end position="137"/>
    </location>
</feature>
<gene>
    <name evidence="2" type="ORF">I215_00240</name>
</gene>
<evidence type="ECO:0000256" key="1">
    <source>
        <dbReference type="SAM" id="Phobius"/>
    </source>
</evidence>
<name>K2Q6U3_9FLAO</name>
<reference evidence="2 3" key="1">
    <citation type="journal article" date="2012" name="J. Bacteriol.">
        <title>Genome Sequence of Galbibacter marinum Type Strain ck-I2-15.</title>
        <authorList>
            <person name="Lai Q."/>
            <person name="Li C."/>
            <person name="Shao Z."/>
        </authorList>
    </citation>
    <scope>NUCLEOTIDE SEQUENCE [LARGE SCALE GENOMIC DNA]</scope>
    <source>
        <strain evidence="3">ck-I2-15</strain>
    </source>
</reference>
<dbReference type="InterPro" id="IPR025250">
    <property type="entry name" value="DUF4199"/>
</dbReference>
<keyword evidence="1" id="KW-1133">Transmembrane helix</keyword>
<dbReference type="eggNOG" id="ENOG5031KST">
    <property type="taxonomic scope" value="Bacteria"/>
</dbReference>
<dbReference type="OrthoDB" id="1450060at2"/>
<dbReference type="AlphaFoldDB" id="K2Q6U3"/>
<proteinExistence type="predicted"/>
<organism evidence="2 3">
    <name type="scientific">Galbibacter marinus</name>
    <dbReference type="NCBI Taxonomy" id="555500"/>
    <lineage>
        <taxon>Bacteria</taxon>
        <taxon>Pseudomonadati</taxon>
        <taxon>Bacteroidota</taxon>
        <taxon>Flavobacteriia</taxon>
        <taxon>Flavobacteriales</taxon>
        <taxon>Flavobacteriaceae</taxon>
        <taxon>Galbibacter</taxon>
    </lineage>
</organism>
<feature type="transmembrane region" description="Helical" evidence="1">
    <location>
        <begin position="7"/>
        <end position="28"/>
    </location>
</feature>
<sequence>MNPERLYIRYGLFIAIALIAYFLILKLVGLHEVIWLRLLNGAIVAYGIFAVIRMRRILEKDDFHYHNGFKTGVMTGFLATITFVLFMAIYMYHIDTLFAESIINTWIRDYNQGPGVLVFILLIEGFASTVVLTLAFMQKFKPSWNLKKTFQKA</sequence>
<dbReference type="Proteomes" id="UP000007364">
    <property type="component" value="Unassembled WGS sequence"/>
</dbReference>